<dbReference type="Gene3D" id="1.10.260.40">
    <property type="entry name" value="lambda repressor-like DNA-binding domains"/>
    <property type="match status" value="1"/>
</dbReference>
<dbReference type="EMBL" id="BK015669">
    <property type="protein sequence ID" value="DAE19194.1"/>
    <property type="molecule type" value="Genomic_DNA"/>
</dbReference>
<feature type="domain" description="HTH cro/C1-type" evidence="1">
    <location>
        <begin position="1"/>
        <end position="27"/>
    </location>
</feature>
<protein>
    <submittedName>
        <fullName evidence="2">Protein-turn-helix DNA binding protein</fullName>
    </submittedName>
</protein>
<dbReference type="GO" id="GO:0003677">
    <property type="term" value="F:DNA binding"/>
    <property type="evidence" value="ECO:0007669"/>
    <property type="project" value="InterPro"/>
</dbReference>
<dbReference type="InterPro" id="IPR001387">
    <property type="entry name" value="Cro/C1-type_HTH"/>
</dbReference>
<name>A0A8S5QJL3_9CAUD</name>
<dbReference type="PROSITE" id="PS50943">
    <property type="entry name" value="HTH_CROC1"/>
    <property type="match status" value="1"/>
</dbReference>
<accession>A0A8S5QJL3</accession>
<dbReference type="InterPro" id="IPR010982">
    <property type="entry name" value="Lambda_DNA-bd_dom_sf"/>
</dbReference>
<organism evidence="2">
    <name type="scientific">Siphoviridae sp. ctNYt19</name>
    <dbReference type="NCBI Taxonomy" id="2825472"/>
    <lineage>
        <taxon>Viruses</taxon>
        <taxon>Duplodnaviria</taxon>
        <taxon>Heunggongvirae</taxon>
        <taxon>Uroviricota</taxon>
        <taxon>Caudoviricetes</taxon>
    </lineage>
</organism>
<reference evidence="2" key="1">
    <citation type="journal article" date="2021" name="Proc. Natl. Acad. Sci. U.S.A.">
        <title>A Catalog of Tens of Thousands of Viruses from Human Metagenomes Reveals Hidden Associations with Chronic Diseases.</title>
        <authorList>
            <person name="Tisza M.J."/>
            <person name="Buck C.B."/>
        </authorList>
    </citation>
    <scope>NUCLEOTIDE SEQUENCE</scope>
    <source>
        <strain evidence="2">CtNYt19</strain>
    </source>
</reference>
<proteinExistence type="predicted"/>
<evidence type="ECO:0000259" key="1">
    <source>
        <dbReference type="PROSITE" id="PS50943"/>
    </source>
</evidence>
<sequence>MEKKKSYHKVAKLYKIANYFGVQIEDLLSNTGD</sequence>
<evidence type="ECO:0000313" key="2">
    <source>
        <dbReference type="EMBL" id="DAE19194.1"/>
    </source>
</evidence>